<evidence type="ECO:0000259" key="7">
    <source>
        <dbReference type="PROSITE" id="PS50110"/>
    </source>
</evidence>
<evidence type="ECO:0000256" key="1">
    <source>
        <dbReference type="ARBA" id="ARBA00023015"/>
    </source>
</evidence>
<dbReference type="SUPFAM" id="SSF52172">
    <property type="entry name" value="CheY-like"/>
    <property type="match status" value="1"/>
</dbReference>
<name>A0A7X3IPA6_9BACL</name>
<dbReference type="PROSITE" id="PS50110">
    <property type="entry name" value="RESPONSE_REGULATORY"/>
    <property type="match status" value="1"/>
</dbReference>
<dbReference type="RefSeq" id="WP_160500540.1">
    <property type="nucleotide sequence ID" value="NZ_WUBI01000005.1"/>
</dbReference>
<evidence type="ECO:0000256" key="3">
    <source>
        <dbReference type="ARBA" id="ARBA00023163"/>
    </source>
</evidence>
<feature type="domain" description="Response regulatory" evidence="7">
    <location>
        <begin position="3"/>
        <end position="120"/>
    </location>
</feature>
<dbReference type="Pfam" id="PF00072">
    <property type="entry name" value="Response_reg"/>
    <property type="match status" value="1"/>
</dbReference>
<dbReference type="InterPro" id="IPR018060">
    <property type="entry name" value="HTH_AraC"/>
</dbReference>
<comment type="caution">
    <text evidence="8">The sequence shown here is derived from an EMBL/GenBank/DDBJ whole genome shotgun (WGS) entry which is preliminary data.</text>
</comment>
<evidence type="ECO:0000259" key="6">
    <source>
        <dbReference type="PROSITE" id="PS01124"/>
    </source>
</evidence>
<dbReference type="Proteomes" id="UP000460318">
    <property type="component" value="Unassembled WGS sequence"/>
</dbReference>
<accession>A0A7X3IPA6</accession>
<dbReference type="GO" id="GO:0000160">
    <property type="term" value="P:phosphorelay signal transduction system"/>
    <property type="evidence" value="ECO:0007669"/>
    <property type="project" value="InterPro"/>
</dbReference>
<dbReference type="Gene3D" id="1.10.10.60">
    <property type="entry name" value="Homeodomain-like"/>
    <property type="match status" value="2"/>
</dbReference>
<keyword evidence="5" id="KW-0175">Coiled coil</keyword>
<keyword evidence="3" id="KW-0804">Transcription</keyword>
<feature type="coiled-coil region" evidence="5">
    <location>
        <begin position="116"/>
        <end position="150"/>
    </location>
</feature>
<feature type="domain" description="HTH araC/xylS-type" evidence="6">
    <location>
        <begin position="447"/>
        <end position="545"/>
    </location>
</feature>
<evidence type="ECO:0000313" key="8">
    <source>
        <dbReference type="EMBL" id="MWV46951.1"/>
    </source>
</evidence>
<dbReference type="InterPro" id="IPR011006">
    <property type="entry name" value="CheY-like_superfamily"/>
</dbReference>
<dbReference type="InterPro" id="IPR009057">
    <property type="entry name" value="Homeodomain-like_sf"/>
</dbReference>
<reference evidence="8 9" key="1">
    <citation type="submission" date="2019-12" db="EMBL/GenBank/DDBJ databases">
        <title>Paenibacillus sp. nov., an endophytic bacterium isolated from the stem of Dendrobium.</title>
        <authorList>
            <person name="Zhao R."/>
        </authorList>
    </citation>
    <scope>NUCLEOTIDE SEQUENCE [LARGE SCALE GENOMIC DNA]</scope>
    <source>
        <strain evidence="8 9">HJL G12</strain>
    </source>
</reference>
<dbReference type="SMART" id="SM00448">
    <property type="entry name" value="REC"/>
    <property type="match status" value="1"/>
</dbReference>
<sequence>MRRLLIVDDLPIIVDGLLELFQATEHLELEVLKAYSGEEALQVMRRTSVDIVISDIKMPGLEGIELLQVIQTDWPSCKVIFLTGYNDFQYIRSAMACGGFDYILKVESDEKIILSVERAIAKLDEEGGQLKMLERANKRMREALPLLQKEYLWELLQGKQEAAHHLARHLEELGIPLQADRQVLLLLGRVDTWKESFTPLDKTLLLYGVQNIAEEYAGAGMQCYSCVYDGSRIVWLLQPRETGVLEAAAWKEGYSHISAMLENIQQTCMRLLRVSVSFALGSEPTDWAAISERFHMLKYCFIYGNGLSPAVIVTDSDLLKLQESGAETNDYCYHTRLQLLQQCLENNHREEFNKLYLHLTGIWTLNSQAYGRKMELYHSMASIFLSCIDQHESFRQTVHEKFDIALLYHKEETIPWPDVKQYFWSMADCFFTRQAAEGGQVPADLVKKVHRFIEEHLAHDISLIAIADHIGLNPSYFSRLYKQLTGMGLSDYINDYRNLKAKEWLLNSPMKVNEIAAALGYNSALAFIRFFKKQNQATPQEYRLQRQTGEVKNSI</sequence>
<dbReference type="InterPro" id="IPR001789">
    <property type="entry name" value="Sig_transdc_resp-reg_receiver"/>
</dbReference>
<keyword evidence="2" id="KW-0238">DNA-binding</keyword>
<evidence type="ECO:0000313" key="9">
    <source>
        <dbReference type="Proteomes" id="UP000460318"/>
    </source>
</evidence>
<dbReference type="SMART" id="SM00342">
    <property type="entry name" value="HTH_ARAC"/>
    <property type="match status" value="1"/>
</dbReference>
<gene>
    <name evidence="8" type="ORF">GRF59_25395</name>
</gene>
<dbReference type="Gene3D" id="3.40.50.2300">
    <property type="match status" value="1"/>
</dbReference>
<dbReference type="PROSITE" id="PS01124">
    <property type="entry name" value="HTH_ARAC_FAMILY_2"/>
    <property type="match status" value="1"/>
</dbReference>
<protein>
    <submittedName>
        <fullName evidence="8">Response regulator</fullName>
    </submittedName>
</protein>
<evidence type="ECO:0000256" key="2">
    <source>
        <dbReference type="ARBA" id="ARBA00023125"/>
    </source>
</evidence>
<keyword evidence="9" id="KW-1185">Reference proteome</keyword>
<dbReference type="PANTHER" id="PTHR43280">
    <property type="entry name" value="ARAC-FAMILY TRANSCRIPTIONAL REGULATOR"/>
    <property type="match status" value="1"/>
</dbReference>
<dbReference type="CDD" id="cd17536">
    <property type="entry name" value="REC_YesN-like"/>
    <property type="match status" value="1"/>
</dbReference>
<dbReference type="PANTHER" id="PTHR43280:SF10">
    <property type="entry name" value="REGULATORY PROTEIN POCR"/>
    <property type="match status" value="1"/>
</dbReference>
<feature type="modified residue" description="4-aspartylphosphate" evidence="4">
    <location>
        <position position="55"/>
    </location>
</feature>
<organism evidence="8 9">
    <name type="scientific">Paenibacillus dendrobii</name>
    <dbReference type="NCBI Taxonomy" id="2691084"/>
    <lineage>
        <taxon>Bacteria</taxon>
        <taxon>Bacillati</taxon>
        <taxon>Bacillota</taxon>
        <taxon>Bacilli</taxon>
        <taxon>Bacillales</taxon>
        <taxon>Paenibacillaceae</taxon>
        <taxon>Paenibacillus</taxon>
    </lineage>
</organism>
<keyword evidence="1" id="KW-0805">Transcription regulation</keyword>
<evidence type="ECO:0000256" key="5">
    <source>
        <dbReference type="SAM" id="Coils"/>
    </source>
</evidence>
<dbReference type="EMBL" id="WUBI01000005">
    <property type="protein sequence ID" value="MWV46951.1"/>
    <property type="molecule type" value="Genomic_DNA"/>
</dbReference>
<keyword evidence="4" id="KW-0597">Phosphoprotein</keyword>
<dbReference type="SUPFAM" id="SSF46689">
    <property type="entry name" value="Homeodomain-like"/>
    <property type="match status" value="2"/>
</dbReference>
<proteinExistence type="predicted"/>
<dbReference type="GO" id="GO:0003700">
    <property type="term" value="F:DNA-binding transcription factor activity"/>
    <property type="evidence" value="ECO:0007669"/>
    <property type="project" value="InterPro"/>
</dbReference>
<dbReference type="Pfam" id="PF12833">
    <property type="entry name" value="HTH_18"/>
    <property type="match status" value="1"/>
</dbReference>
<dbReference type="GO" id="GO:0043565">
    <property type="term" value="F:sequence-specific DNA binding"/>
    <property type="evidence" value="ECO:0007669"/>
    <property type="project" value="InterPro"/>
</dbReference>
<evidence type="ECO:0000256" key="4">
    <source>
        <dbReference type="PROSITE-ProRule" id="PRU00169"/>
    </source>
</evidence>
<dbReference type="AlphaFoldDB" id="A0A7X3IPA6"/>